<dbReference type="AlphaFoldDB" id="A0A127Q1Q5"/>
<reference evidence="1 2" key="1">
    <citation type="submission" date="2015-11" db="EMBL/GenBank/DDBJ databases">
        <title>Exploring the genomic traits of fungus-feeding bacterial genus Collimonas.</title>
        <authorList>
            <person name="Song C."/>
            <person name="Schmidt R."/>
            <person name="de Jager V."/>
            <person name="Krzyzanowska D."/>
            <person name="Jongedijk E."/>
            <person name="Cankar K."/>
            <person name="Beekwilder J."/>
            <person name="van Veen A."/>
            <person name="de Boer W."/>
            <person name="van Veen J.A."/>
            <person name="Garbeva P."/>
        </authorList>
    </citation>
    <scope>NUCLEOTIDE SEQUENCE [LARGE SCALE GENOMIC DNA]</scope>
    <source>
        <strain evidence="1 2">Ter91</strain>
    </source>
</reference>
<proteinExistence type="predicted"/>
<dbReference type="KEGG" id="cpra:CPter91_1559"/>
<protein>
    <submittedName>
        <fullName evidence="1">Uncharacterized protein</fullName>
    </submittedName>
</protein>
<evidence type="ECO:0000313" key="1">
    <source>
        <dbReference type="EMBL" id="AMP03937.1"/>
    </source>
</evidence>
<gene>
    <name evidence="1" type="ORF">CPter91_1559</name>
</gene>
<dbReference type="EMBL" id="CP013234">
    <property type="protein sequence ID" value="AMP03937.1"/>
    <property type="molecule type" value="Genomic_DNA"/>
</dbReference>
<dbReference type="Proteomes" id="UP000074561">
    <property type="component" value="Chromosome"/>
</dbReference>
<sequence length="74" mass="7948">MLTLPNDAGASRELWDTCLSEASLCPIRLAPASFGNPTEGRATAVRSPFLCLLSFGEAKESKRQPGRSRLAPTE</sequence>
<organism evidence="1 2">
    <name type="scientific">Collimonas pratensis</name>
    <dbReference type="NCBI Taxonomy" id="279113"/>
    <lineage>
        <taxon>Bacteria</taxon>
        <taxon>Pseudomonadati</taxon>
        <taxon>Pseudomonadota</taxon>
        <taxon>Betaproteobacteria</taxon>
        <taxon>Burkholderiales</taxon>
        <taxon>Oxalobacteraceae</taxon>
        <taxon>Collimonas</taxon>
    </lineage>
</organism>
<evidence type="ECO:0000313" key="2">
    <source>
        <dbReference type="Proteomes" id="UP000074561"/>
    </source>
</evidence>
<accession>A0A127Q1Q5</accession>
<name>A0A127Q1Q5_9BURK</name>
<dbReference type="PATRIC" id="fig|279113.9.peg.1551"/>